<dbReference type="EMBL" id="WEKV01000008">
    <property type="protein sequence ID" value="KAB7785793.1"/>
    <property type="molecule type" value="Genomic_DNA"/>
</dbReference>
<reference evidence="1 2" key="1">
    <citation type="submission" date="2019-10" db="EMBL/GenBank/DDBJ databases">
        <title>Draft Genome Sequence of the Caffeine Degrading Methylotroph Methylorubrum populi PINKEL.</title>
        <authorList>
            <person name="Dawson S.C."/>
            <person name="Zhang X."/>
            <person name="Wright M.E."/>
            <person name="Sharma G."/>
            <person name="Langner J.T."/>
            <person name="Ditty J.L."/>
            <person name="Subuyuj G.A."/>
        </authorList>
    </citation>
    <scope>NUCLEOTIDE SEQUENCE [LARGE SCALE GENOMIC DNA]</scope>
    <source>
        <strain evidence="1 2">Pinkel</strain>
    </source>
</reference>
<dbReference type="Proteomes" id="UP000469949">
    <property type="component" value="Unassembled WGS sequence"/>
</dbReference>
<proteinExistence type="predicted"/>
<protein>
    <submittedName>
        <fullName evidence="1">Inner membrane protein</fullName>
    </submittedName>
</protein>
<dbReference type="AlphaFoldDB" id="A0A514KKR7"/>
<evidence type="ECO:0000313" key="2">
    <source>
        <dbReference type="Proteomes" id="UP000469949"/>
    </source>
</evidence>
<dbReference type="Pfam" id="PF10097">
    <property type="entry name" value="DUF2335"/>
    <property type="match status" value="1"/>
</dbReference>
<accession>A0A514KKR7</accession>
<dbReference type="InterPro" id="IPR019284">
    <property type="entry name" value="RP532"/>
</dbReference>
<organism evidence="1 2">
    <name type="scientific">Methylorubrum populi</name>
    <dbReference type="NCBI Taxonomy" id="223967"/>
    <lineage>
        <taxon>Bacteria</taxon>
        <taxon>Pseudomonadati</taxon>
        <taxon>Pseudomonadota</taxon>
        <taxon>Alphaproteobacteria</taxon>
        <taxon>Hyphomicrobiales</taxon>
        <taxon>Methylobacteriaceae</taxon>
        <taxon>Methylorubrum</taxon>
    </lineage>
</organism>
<comment type="caution">
    <text evidence="1">The sequence shown here is derived from an EMBL/GenBank/DDBJ whole genome shotgun (WGS) entry which is preliminary data.</text>
</comment>
<name>A0A514KKR7_9HYPH</name>
<sequence length="156" mass="17137">MRKPRRTNAPARQAGPTDQGKADPHREASVVVERGAYWRGPLPPPAVIEEFRELVPDAPERIFRQWEGESEHRRAYETAALEASIRRDLIGQVSATLFALTALAVAVFALWMGEPWVAGVIGGGTIVSVVGAFLYRRGPDKPKDEATGSPQAKPRR</sequence>
<dbReference type="RefSeq" id="WP_141950863.1">
    <property type="nucleotide sequence ID" value="NZ_CP039546.1"/>
</dbReference>
<gene>
    <name evidence="1" type="ORF">F8B43_1194</name>
</gene>
<evidence type="ECO:0000313" key="1">
    <source>
        <dbReference type="EMBL" id="KAB7785793.1"/>
    </source>
</evidence>